<dbReference type="EMBL" id="FTPD01000001">
    <property type="protein sequence ID" value="SIT52822.1"/>
    <property type="molecule type" value="Genomic_DNA"/>
</dbReference>
<evidence type="ECO:0000313" key="1">
    <source>
        <dbReference type="EMBL" id="SIT52822.1"/>
    </source>
</evidence>
<name>A0A1R3UYW0_9HYPH</name>
<dbReference type="Proteomes" id="UP000188388">
    <property type="component" value="Unassembled WGS sequence"/>
</dbReference>
<reference evidence="2" key="1">
    <citation type="submission" date="2017-01" db="EMBL/GenBank/DDBJ databases">
        <authorList>
            <person name="Brunel B."/>
        </authorList>
    </citation>
    <scope>NUCLEOTIDE SEQUENCE [LARGE SCALE GENOMIC DNA]</scope>
</reference>
<protein>
    <submittedName>
        <fullName evidence="1">Uncharacterized protein</fullName>
    </submittedName>
</protein>
<organism evidence="1 2">
    <name type="scientific">Mesorhizobium prunaredense</name>
    <dbReference type="NCBI Taxonomy" id="1631249"/>
    <lineage>
        <taxon>Bacteria</taxon>
        <taxon>Pseudomonadati</taxon>
        <taxon>Pseudomonadota</taxon>
        <taxon>Alphaproteobacteria</taxon>
        <taxon>Hyphomicrobiales</taxon>
        <taxon>Phyllobacteriaceae</taxon>
        <taxon>Mesorhizobium</taxon>
    </lineage>
</organism>
<evidence type="ECO:0000313" key="2">
    <source>
        <dbReference type="Proteomes" id="UP000188388"/>
    </source>
</evidence>
<gene>
    <name evidence="1" type="ORF">BQ8794_10192</name>
</gene>
<sequence length="90" mass="10384">MPRYSNQTLAKNALRDIRNSIEWLNDSLECIEERNIIELSPDDYTDLMEGGLRVLNNLSDFPKATGDDGCFQERWIEVKEKTAKPSNGHR</sequence>
<keyword evidence="2" id="KW-1185">Reference proteome</keyword>
<accession>A0A1R3UYW0</accession>
<proteinExistence type="predicted"/>
<dbReference type="AlphaFoldDB" id="A0A1R3UYW0"/>